<keyword evidence="3 5" id="KW-1133">Transmembrane helix</keyword>
<keyword evidence="4 5" id="KW-0472">Membrane</keyword>
<dbReference type="RefSeq" id="WP_259661226.1">
    <property type="nucleotide sequence ID" value="NZ_JAHXRI010000007.1"/>
</dbReference>
<dbReference type="GO" id="GO:0016020">
    <property type="term" value="C:membrane"/>
    <property type="evidence" value="ECO:0007669"/>
    <property type="project" value="UniProtKB-SubCell"/>
</dbReference>
<sequence length="204" mass="21887">MSAIDMAFAFDFIQAFYVNILVGFASLLVGLALGIPLAYAAYSGGLIASLVGAIVGLLRASPVFVFMFLCLNILTQMIDGGSSTAIFAPVIALILALSCYSIAVVADTWLDLFKRYGAMTRESIMLAIPIHSRTFVILVMSTSVGAAIGVREAVTLTLARGDAMSSRQDQIELVLVVLLFFVVFFSIAKYLIVLLTRKLNKKSG</sequence>
<evidence type="ECO:0000256" key="3">
    <source>
        <dbReference type="ARBA" id="ARBA00022989"/>
    </source>
</evidence>
<evidence type="ECO:0000256" key="4">
    <source>
        <dbReference type="ARBA" id="ARBA00023136"/>
    </source>
</evidence>
<evidence type="ECO:0008006" key="8">
    <source>
        <dbReference type="Google" id="ProtNLM"/>
    </source>
</evidence>
<keyword evidence="2 5" id="KW-0812">Transmembrane</keyword>
<dbReference type="InterPro" id="IPR035906">
    <property type="entry name" value="MetI-like_sf"/>
</dbReference>
<feature type="transmembrane region" description="Helical" evidence="5">
    <location>
        <begin position="170"/>
        <end position="192"/>
    </location>
</feature>
<gene>
    <name evidence="6" type="ORF">KZZ10_09185</name>
</gene>
<feature type="transmembrane region" description="Helical" evidence="5">
    <location>
        <begin position="130"/>
        <end position="150"/>
    </location>
</feature>
<reference evidence="6" key="1">
    <citation type="submission" date="2021-07" db="EMBL/GenBank/DDBJ databases">
        <title>New genus and species of the family Alcaligenaceae.</title>
        <authorList>
            <person name="Hahn M.W."/>
        </authorList>
    </citation>
    <scope>NUCLEOTIDE SEQUENCE</scope>
    <source>
        <strain evidence="6">LF4-65</strain>
    </source>
</reference>
<proteinExistence type="predicted"/>
<dbReference type="Gene3D" id="1.10.3720.10">
    <property type="entry name" value="MetI-like"/>
    <property type="match status" value="1"/>
</dbReference>
<evidence type="ECO:0000313" key="6">
    <source>
        <dbReference type="EMBL" id="MBZ1350818.1"/>
    </source>
</evidence>
<evidence type="ECO:0000256" key="1">
    <source>
        <dbReference type="ARBA" id="ARBA00004141"/>
    </source>
</evidence>
<comment type="caution">
    <text evidence="6">The sequence shown here is derived from an EMBL/GenBank/DDBJ whole genome shotgun (WGS) entry which is preliminary data.</text>
</comment>
<evidence type="ECO:0000313" key="7">
    <source>
        <dbReference type="Proteomes" id="UP000739565"/>
    </source>
</evidence>
<feature type="transmembrane region" description="Helical" evidence="5">
    <location>
        <begin position="16"/>
        <end position="39"/>
    </location>
</feature>
<comment type="subcellular location">
    <subcellularLocation>
        <location evidence="1">Membrane</location>
        <topology evidence="1">Multi-pass membrane protein</topology>
    </subcellularLocation>
</comment>
<evidence type="ECO:0000256" key="2">
    <source>
        <dbReference type="ARBA" id="ARBA00022692"/>
    </source>
</evidence>
<dbReference type="AlphaFoldDB" id="A0A953NA89"/>
<protein>
    <recommendedName>
        <fullName evidence="8">ABC transporter permease</fullName>
    </recommendedName>
</protein>
<dbReference type="SUPFAM" id="SSF161098">
    <property type="entry name" value="MetI-like"/>
    <property type="match status" value="1"/>
</dbReference>
<accession>A0A953NA89</accession>
<organism evidence="6 7">
    <name type="scientific">Zwartia hollandica</name>
    <dbReference type="NCBI Taxonomy" id="324606"/>
    <lineage>
        <taxon>Bacteria</taxon>
        <taxon>Pseudomonadati</taxon>
        <taxon>Pseudomonadota</taxon>
        <taxon>Betaproteobacteria</taxon>
        <taxon>Burkholderiales</taxon>
        <taxon>Alcaligenaceae</taxon>
        <taxon>Zwartia</taxon>
    </lineage>
</organism>
<feature type="transmembrane region" description="Helical" evidence="5">
    <location>
        <begin position="86"/>
        <end position="110"/>
    </location>
</feature>
<evidence type="ECO:0000256" key="5">
    <source>
        <dbReference type="SAM" id="Phobius"/>
    </source>
</evidence>
<name>A0A953NA89_9BURK</name>
<feature type="transmembrane region" description="Helical" evidence="5">
    <location>
        <begin position="46"/>
        <end position="74"/>
    </location>
</feature>
<dbReference type="EMBL" id="JAHXRI010000007">
    <property type="protein sequence ID" value="MBZ1350818.1"/>
    <property type="molecule type" value="Genomic_DNA"/>
</dbReference>
<dbReference type="Proteomes" id="UP000739565">
    <property type="component" value="Unassembled WGS sequence"/>
</dbReference>
<keyword evidence="7" id="KW-1185">Reference proteome</keyword>